<keyword evidence="1" id="KW-0812">Transmembrane</keyword>
<sequence>MPIGTKRLMATACMAAMMLTGIGVVSGSAYAASETITLQGADGASLAGHTFNVYQIGSYTGVELDGSTISGLGVTGSDASNAWAADAIRIANAYTTDTSDDIRDVAGYDSAGDIAAIRMDETSQLSNIQAALNASGKKPSPITGGADLTGNDATLEVTVPEAGLYYVTDSAGMPLIVGTKAGAGEHMKDQADRALGVAVIKSKSVDTDKKVVLERDGKQVVRQGDTADPASATLGDTVTHTIDTTVPTTAVKFKLTDTPSGETYVKGSLKVVLAKDSTDVTKSVTLYDGSTQNNATILPGDNTMLQADGTAADPDITVPAGGWAMDLTPLIASNGGAKITVSYQSVISGNADGKPAENTVVSHGVFQDGNQYTIVDSDDKVDVESYGFTLAKTDAESTVNIPPQAANATDTANYLNGAGFQIQDGDGDWLTRDKTTGAWSKAKDQQTATTFVTGDTNMDGTVDSTDDAAGKGLIEFTGLGAGTYTVTETKAPKGYASWAMPSLTVTIDDAGTITYQGKDQPGLTSTVSNDEVQVKNIANLTQLPQTGGALAAMFWIVVSAPVWGAGLTLTVKALKDRRDLAAAGGIRA</sequence>
<name>A0A087D6V3_9BIFI</name>
<dbReference type="Pfam" id="PF17802">
    <property type="entry name" value="SpaA"/>
    <property type="match status" value="1"/>
</dbReference>
<feature type="signal peptide" evidence="2">
    <location>
        <begin position="1"/>
        <end position="31"/>
    </location>
</feature>
<feature type="chain" id="PRO_5001819955" evidence="2">
    <location>
        <begin position="32"/>
        <end position="588"/>
    </location>
</feature>
<reference evidence="4 5" key="1">
    <citation type="submission" date="2014-03" db="EMBL/GenBank/DDBJ databases">
        <title>Genomics of Bifidobacteria.</title>
        <authorList>
            <person name="Ventura M."/>
            <person name="Milani C."/>
            <person name="Lugli G.A."/>
        </authorList>
    </citation>
    <scope>NUCLEOTIDE SEQUENCE [LARGE SCALE GENOMIC DNA]</scope>
    <source>
        <strain evidence="4 5">DSM 23967</strain>
    </source>
</reference>
<evidence type="ECO:0000256" key="1">
    <source>
        <dbReference type="SAM" id="Phobius"/>
    </source>
</evidence>
<protein>
    <submittedName>
        <fullName evidence="4">Cna protein B-type domain protein</fullName>
    </submittedName>
</protein>
<proteinExistence type="predicted"/>
<keyword evidence="2" id="KW-0732">Signal</keyword>
<feature type="transmembrane region" description="Helical" evidence="1">
    <location>
        <begin position="549"/>
        <end position="571"/>
    </location>
</feature>
<evidence type="ECO:0000313" key="5">
    <source>
        <dbReference type="Proteomes" id="UP000029066"/>
    </source>
</evidence>
<dbReference type="Proteomes" id="UP000029066">
    <property type="component" value="Unassembled WGS sequence"/>
</dbReference>
<dbReference type="InterPro" id="IPR013783">
    <property type="entry name" value="Ig-like_fold"/>
</dbReference>
<dbReference type="AlphaFoldDB" id="A0A087D6V3"/>
<feature type="domain" description="SpaA-like prealbumin fold" evidence="3">
    <location>
        <begin position="410"/>
        <end position="520"/>
    </location>
</feature>
<dbReference type="Gene3D" id="2.60.40.740">
    <property type="match status" value="1"/>
</dbReference>
<organism evidence="4 5">
    <name type="scientific">Bifidobacterium saguini DSM 23967</name>
    <dbReference type="NCBI Taxonomy" id="1437607"/>
    <lineage>
        <taxon>Bacteria</taxon>
        <taxon>Bacillati</taxon>
        <taxon>Actinomycetota</taxon>
        <taxon>Actinomycetes</taxon>
        <taxon>Bifidobacteriales</taxon>
        <taxon>Bifidobacteriaceae</taxon>
        <taxon>Bifidobacterium</taxon>
    </lineage>
</organism>
<evidence type="ECO:0000259" key="3">
    <source>
        <dbReference type="Pfam" id="PF17802"/>
    </source>
</evidence>
<dbReference type="RefSeq" id="WP_033891814.1">
    <property type="nucleotide sequence ID" value="NZ_JDUT01000006.1"/>
</dbReference>
<gene>
    <name evidence="4" type="ORF">BISA_1851</name>
</gene>
<evidence type="ECO:0000256" key="2">
    <source>
        <dbReference type="SAM" id="SignalP"/>
    </source>
</evidence>
<comment type="caution">
    <text evidence="4">The sequence shown here is derived from an EMBL/GenBank/DDBJ whole genome shotgun (WGS) entry which is preliminary data.</text>
</comment>
<accession>A0A087D6V3</accession>
<keyword evidence="1" id="KW-0472">Membrane</keyword>
<dbReference type="GO" id="GO:0005975">
    <property type="term" value="P:carbohydrate metabolic process"/>
    <property type="evidence" value="ECO:0007669"/>
    <property type="project" value="UniProtKB-ARBA"/>
</dbReference>
<dbReference type="EMBL" id="JGZN01000016">
    <property type="protein sequence ID" value="KFI91253.1"/>
    <property type="molecule type" value="Genomic_DNA"/>
</dbReference>
<dbReference type="InterPro" id="IPR041033">
    <property type="entry name" value="SpaA_PFL_dom_1"/>
</dbReference>
<dbReference type="Gene3D" id="2.60.40.10">
    <property type="entry name" value="Immunoglobulins"/>
    <property type="match status" value="1"/>
</dbReference>
<evidence type="ECO:0000313" key="4">
    <source>
        <dbReference type="EMBL" id="KFI91253.1"/>
    </source>
</evidence>
<keyword evidence="1" id="KW-1133">Transmembrane helix</keyword>
<dbReference type="OrthoDB" id="3229754at2"/>